<evidence type="ECO:0008006" key="3">
    <source>
        <dbReference type="Google" id="ProtNLM"/>
    </source>
</evidence>
<accession>A0ABT8ABF2</accession>
<dbReference type="InterPro" id="IPR010255">
    <property type="entry name" value="Haem_peroxidase_sf"/>
</dbReference>
<organism evidence="1 2">
    <name type="scientific">Paeniroseomonas aquatica</name>
    <dbReference type="NCBI Taxonomy" id="373043"/>
    <lineage>
        <taxon>Bacteria</taxon>
        <taxon>Pseudomonadati</taxon>
        <taxon>Pseudomonadota</taxon>
        <taxon>Alphaproteobacteria</taxon>
        <taxon>Acetobacterales</taxon>
        <taxon>Acetobacteraceae</taxon>
        <taxon>Paeniroseomonas</taxon>
    </lineage>
</organism>
<keyword evidence="2" id="KW-1185">Reference proteome</keyword>
<evidence type="ECO:0000313" key="1">
    <source>
        <dbReference type="EMBL" id="MDN3566988.1"/>
    </source>
</evidence>
<dbReference type="RefSeq" id="WP_290318983.1">
    <property type="nucleotide sequence ID" value="NZ_JAUFPN010000184.1"/>
</dbReference>
<proteinExistence type="predicted"/>
<dbReference type="SUPFAM" id="SSF48113">
    <property type="entry name" value="Heme-dependent peroxidases"/>
    <property type="match status" value="1"/>
</dbReference>
<protein>
    <recommendedName>
        <fullName evidence="3">Animal haem peroxidase</fullName>
    </recommendedName>
</protein>
<dbReference type="EMBL" id="JAUFPN010000184">
    <property type="protein sequence ID" value="MDN3566988.1"/>
    <property type="molecule type" value="Genomic_DNA"/>
</dbReference>
<comment type="caution">
    <text evidence="1">The sequence shown here is derived from an EMBL/GenBank/DDBJ whole genome shotgun (WGS) entry which is preliminary data.</text>
</comment>
<dbReference type="Gene3D" id="1.10.640.10">
    <property type="entry name" value="Haem peroxidase domain superfamily, animal type"/>
    <property type="match status" value="1"/>
</dbReference>
<dbReference type="InterPro" id="IPR037120">
    <property type="entry name" value="Haem_peroxidase_sf_animal"/>
</dbReference>
<name>A0ABT8ABF2_9PROT</name>
<dbReference type="Proteomes" id="UP001529369">
    <property type="component" value="Unassembled WGS sequence"/>
</dbReference>
<reference evidence="2" key="1">
    <citation type="journal article" date="2019" name="Int. J. Syst. Evol. Microbiol.">
        <title>The Global Catalogue of Microorganisms (GCM) 10K type strain sequencing project: providing services to taxonomists for standard genome sequencing and annotation.</title>
        <authorList>
            <consortium name="The Broad Institute Genomics Platform"/>
            <consortium name="The Broad Institute Genome Sequencing Center for Infectious Disease"/>
            <person name="Wu L."/>
            <person name="Ma J."/>
        </authorList>
    </citation>
    <scope>NUCLEOTIDE SEQUENCE [LARGE SCALE GENOMIC DNA]</scope>
    <source>
        <strain evidence="2">CECT 7131</strain>
    </source>
</reference>
<evidence type="ECO:0000313" key="2">
    <source>
        <dbReference type="Proteomes" id="UP001529369"/>
    </source>
</evidence>
<gene>
    <name evidence="1" type="ORF">QWZ14_21630</name>
</gene>
<sequence length="560" mass="58541">MRTETDPRAAATASCPVAAGLPDGILGALPGFRHFLGDPPAAERFQVDGADPRQSAPAMATLRRRLRGLALLMGDRPAQAAENPRVPAGYTYLLQLTAHDLVSTTTGFWSAGGPHPGVANAAGTPLRLRTLYGDGPGACPFAFAPDGARDPTRSRFRLSAVGGEVAAANRAAAFRDIGRAATPGTLGSRRGYGEALLADARNDQSALLSQVTGLFQMLHNAILGMIPAVGTLPAKAAREAAAARFAVAQEATALVFRAILRTDLLPRVLHPAVQAHYGTAAPALLDRPADGAIPLEFSHGAFRFGHAMPRDSYRIGSFEAAPLAELLRLNSTRSPNAMPLSHAWILRWSQFFQLPGQAAPNASMRLGPQLSPMLIADGLLDPIAEGDPCGLAFRDLMSAGLAGLRSVDSLAQHLGRLRPALAAQSPMLADAALRRAALAEWLGRDPALSLLDAADVAALAADPPLPFYVLFEAEREAAGEGLGILGSVLVAEVIHGALARAPLASEIGGGGLAAALDRLCESWFGPGWRFPDRPAVEDMPGLIAFVARRLDLAAAEPAFL</sequence>